<evidence type="ECO:0000313" key="3">
    <source>
        <dbReference type="EMBL" id="SFB50100.1"/>
    </source>
</evidence>
<dbReference type="OrthoDB" id="9803476at2"/>
<accession>A0A1I1BNT7</accession>
<organism evidence="3 4">
    <name type="scientific">Amycolatopsis marina</name>
    <dbReference type="NCBI Taxonomy" id="490629"/>
    <lineage>
        <taxon>Bacteria</taxon>
        <taxon>Bacillati</taxon>
        <taxon>Actinomycetota</taxon>
        <taxon>Actinomycetes</taxon>
        <taxon>Pseudonocardiales</taxon>
        <taxon>Pseudonocardiaceae</taxon>
        <taxon>Amycolatopsis</taxon>
    </lineage>
</organism>
<dbReference type="Proteomes" id="UP000243799">
    <property type="component" value="Unassembled WGS sequence"/>
</dbReference>
<dbReference type="RefSeq" id="WP_091675266.1">
    <property type="nucleotide sequence ID" value="NZ_FOKG01000014.1"/>
</dbReference>
<proteinExistence type="inferred from homology"/>
<dbReference type="Pfam" id="PF08327">
    <property type="entry name" value="AHSA1"/>
    <property type="match status" value="1"/>
</dbReference>
<dbReference type="EMBL" id="FOKG01000014">
    <property type="protein sequence ID" value="SFB50100.1"/>
    <property type="molecule type" value="Genomic_DNA"/>
</dbReference>
<dbReference type="InterPro" id="IPR023393">
    <property type="entry name" value="START-like_dom_sf"/>
</dbReference>
<reference evidence="4" key="1">
    <citation type="submission" date="2016-10" db="EMBL/GenBank/DDBJ databases">
        <authorList>
            <person name="Varghese N."/>
            <person name="Submissions S."/>
        </authorList>
    </citation>
    <scope>NUCLEOTIDE SEQUENCE [LARGE SCALE GENOMIC DNA]</scope>
    <source>
        <strain evidence="4">CGMCC 4.3568</strain>
    </source>
</reference>
<gene>
    <name evidence="3" type="ORF">SAMN05216266_114142</name>
</gene>
<dbReference type="STRING" id="490629.SAMN05216266_114142"/>
<feature type="domain" description="Activator of Hsp90 ATPase homologue 1/2-like C-terminal" evidence="2">
    <location>
        <begin position="23"/>
        <end position="135"/>
    </location>
</feature>
<dbReference type="Gene3D" id="3.30.530.20">
    <property type="match status" value="2"/>
</dbReference>
<dbReference type="CDD" id="cd08899">
    <property type="entry name" value="SRPBCC_CalC_Aha1-like_6"/>
    <property type="match status" value="1"/>
</dbReference>
<comment type="similarity">
    <text evidence="1">Belongs to the AHA1 family.</text>
</comment>
<keyword evidence="4" id="KW-1185">Reference proteome</keyword>
<evidence type="ECO:0000313" key="4">
    <source>
        <dbReference type="Proteomes" id="UP000243799"/>
    </source>
</evidence>
<evidence type="ECO:0000256" key="1">
    <source>
        <dbReference type="ARBA" id="ARBA00006817"/>
    </source>
</evidence>
<dbReference type="InterPro" id="IPR013538">
    <property type="entry name" value="ASHA1/2-like_C"/>
</dbReference>
<dbReference type="AlphaFoldDB" id="A0A1I1BNT7"/>
<evidence type="ECO:0000259" key="2">
    <source>
        <dbReference type="Pfam" id="PF08327"/>
    </source>
</evidence>
<protein>
    <submittedName>
        <fullName evidence="3">Uncharacterized conserved protein YndB, AHSA1/START domain</fullName>
    </submittedName>
</protein>
<name>A0A1I1BNT7_9PSEU</name>
<sequence>MKSAKLETLDDKPVLRLERRLAHSPEKVWRAISAPEEMAHWFPALIETEPRAGAEMRFTFPGEQEVSGGEVLEFDPPKVYAFRWNSDVLRFEILPDDRGCVLVFTQVLGAGSGFTAGRTATGWDICLAAMVARLEGREAETVDHRPIMLHYLRKWNLAGASVSETDTGFQVRCVLDVVWRPFETVWAALTEGKQVDPGQAPPDGFTVAPALPGSVTEVDAPRELTYRWSPEGAPAGVVRWRLVHDPELATYVEVTQTGPPALAADTEAIGDAWQLHLEKLFATLLDVDLEPSGG</sequence>
<dbReference type="SUPFAM" id="SSF55961">
    <property type="entry name" value="Bet v1-like"/>
    <property type="match status" value="2"/>
</dbReference>